<feature type="signal peptide" evidence="2">
    <location>
        <begin position="1"/>
        <end position="30"/>
    </location>
</feature>
<feature type="transmembrane region" description="Helical" evidence="1">
    <location>
        <begin position="290"/>
        <end position="317"/>
    </location>
</feature>
<keyword evidence="1" id="KW-0812">Transmembrane</keyword>
<evidence type="ECO:0000313" key="3">
    <source>
        <dbReference type="EMBL" id="ABJ84513.1"/>
    </source>
</evidence>
<dbReference type="eggNOG" id="COG1287">
    <property type="taxonomic scope" value="Bacteria"/>
</dbReference>
<feature type="chain" id="PRO_5004163063" description="Glycosyltransferase RgtA/B/C/D-like domain-containing protein" evidence="2">
    <location>
        <begin position="31"/>
        <end position="543"/>
    </location>
</feature>
<feature type="transmembrane region" description="Helical" evidence="1">
    <location>
        <begin position="86"/>
        <end position="117"/>
    </location>
</feature>
<keyword evidence="1" id="KW-0472">Membrane</keyword>
<dbReference type="InParanoid" id="Q020X6"/>
<dbReference type="KEGG" id="sus:Acid_3541"/>
<evidence type="ECO:0000256" key="2">
    <source>
        <dbReference type="SAM" id="SignalP"/>
    </source>
</evidence>
<dbReference type="EMBL" id="CP000473">
    <property type="protein sequence ID" value="ABJ84513.1"/>
    <property type="molecule type" value="Genomic_DNA"/>
</dbReference>
<feature type="transmembrane region" description="Helical" evidence="1">
    <location>
        <begin position="215"/>
        <end position="239"/>
    </location>
</feature>
<dbReference type="AlphaFoldDB" id="Q020X6"/>
<dbReference type="OrthoDB" id="9786218at2"/>
<name>Q020X6_SOLUE</name>
<organism evidence="3">
    <name type="scientific">Solibacter usitatus (strain Ellin6076)</name>
    <dbReference type="NCBI Taxonomy" id="234267"/>
    <lineage>
        <taxon>Bacteria</taxon>
        <taxon>Pseudomonadati</taxon>
        <taxon>Acidobacteriota</taxon>
        <taxon>Terriglobia</taxon>
        <taxon>Bryobacterales</taxon>
        <taxon>Solibacteraceae</taxon>
        <taxon>Candidatus Solibacter</taxon>
    </lineage>
</organism>
<dbReference type="HOGENOM" id="CLU_033063_0_0_0"/>
<keyword evidence="2" id="KW-0732">Signal</keyword>
<evidence type="ECO:0000256" key="1">
    <source>
        <dbReference type="SAM" id="Phobius"/>
    </source>
</evidence>
<keyword evidence="1" id="KW-1133">Transmembrane helix</keyword>
<proteinExistence type="predicted"/>
<feature type="transmembrane region" description="Helical" evidence="1">
    <location>
        <begin position="329"/>
        <end position="347"/>
    </location>
</feature>
<dbReference type="STRING" id="234267.Acid_3541"/>
<sequence length="543" mass="61251" precursor="true">MPSNSPAWLRPAIVALAALLLLACFSTEVADADTWFHLYTGKYLVEQHRLPNPDPFSFTTYLGKALPGEDTVRAFNLTHEWLAQSIFYLAYAAGGFGGLILLRAGLMATFCGLVGLWTWRRSGGFYRALGAAFVTAFIASYFTSDRPFHITYLLIMTTILILESRRWMWVLPPLFLFWANCHGGFFMGFVVLAAYCAESLWKRFRGKPEPGERRLWLVTAVCVPFAFLNPNGFQNLYILLAYRQSTLTQSLYEWQRPPLWPPSFLNLLLVSAAAVLVWRRKQTRLADWLLLALFGAAYLQAIRNSILLGLVAPMILATYVPWKRIAASWTDWAAAALLVCAIAVPFARGRAFQLRSAAWKYPAGAADFLLAHHVTAPMFNTFEKGGYLVWRTWPEERNFIDGRGLNESVFADYERMIKYLPGTRELLDRYGIQVVVMNAFEANAGTPYVLPLALADPNEKEWKMVFADSGATIFMRNPPPGVQPLPSTQIFSSMEEQCQAIVNHDPGRPRCARSLAHLFTRLGDAGRARRWEDLYRSLAGSEP</sequence>
<feature type="transmembrane region" description="Helical" evidence="1">
    <location>
        <begin position="124"/>
        <end position="143"/>
    </location>
</feature>
<accession>Q020X6</accession>
<feature type="transmembrane region" description="Helical" evidence="1">
    <location>
        <begin position="259"/>
        <end position="278"/>
    </location>
</feature>
<reference evidence="3" key="1">
    <citation type="submission" date="2006-10" db="EMBL/GenBank/DDBJ databases">
        <title>Complete sequence of Solibacter usitatus Ellin6076.</title>
        <authorList>
            <consortium name="US DOE Joint Genome Institute"/>
            <person name="Copeland A."/>
            <person name="Lucas S."/>
            <person name="Lapidus A."/>
            <person name="Barry K."/>
            <person name="Detter J.C."/>
            <person name="Glavina del Rio T."/>
            <person name="Hammon N."/>
            <person name="Israni S."/>
            <person name="Dalin E."/>
            <person name="Tice H."/>
            <person name="Pitluck S."/>
            <person name="Thompson L.S."/>
            <person name="Brettin T."/>
            <person name="Bruce D."/>
            <person name="Han C."/>
            <person name="Tapia R."/>
            <person name="Gilna P."/>
            <person name="Schmutz J."/>
            <person name="Larimer F."/>
            <person name="Land M."/>
            <person name="Hauser L."/>
            <person name="Kyrpides N."/>
            <person name="Mikhailova N."/>
            <person name="Janssen P.H."/>
            <person name="Kuske C.R."/>
            <person name="Richardson P."/>
        </authorList>
    </citation>
    <scope>NUCLEOTIDE SEQUENCE</scope>
    <source>
        <strain evidence="3">Ellin6076</strain>
    </source>
</reference>
<protein>
    <recommendedName>
        <fullName evidence="4">Glycosyltransferase RgtA/B/C/D-like domain-containing protein</fullName>
    </recommendedName>
</protein>
<feature type="transmembrane region" description="Helical" evidence="1">
    <location>
        <begin position="175"/>
        <end position="195"/>
    </location>
</feature>
<evidence type="ECO:0008006" key="4">
    <source>
        <dbReference type="Google" id="ProtNLM"/>
    </source>
</evidence>
<gene>
    <name evidence="3" type="ordered locus">Acid_3541</name>
</gene>